<dbReference type="GO" id="GO:0005886">
    <property type="term" value="C:plasma membrane"/>
    <property type="evidence" value="ECO:0007669"/>
    <property type="project" value="TreeGrafter"/>
</dbReference>
<gene>
    <name evidence="3" type="ORF">D5H75_22210</name>
</gene>
<comment type="caution">
    <text evidence="3">The sequence shown here is derived from an EMBL/GenBank/DDBJ whole genome shotgun (WGS) entry which is preliminary data.</text>
</comment>
<organism evidence="3 4">
    <name type="scientific">Bailinhaonella thermotolerans</name>
    <dbReference type="NCBI Taxonomy" id="1070861"/>
    <lineage>
        <taxon>Bacteria</taxon>
        <taxon>Bacillati</taxon>
        <taxon>Actinomycetota</taxon>
        <taxon>Actinomycetes</taxon>
        <taxon>Streptosporangiales</taxon>
        <taxon>Streptosporangiaceae</taxon>
        <taxon>Bailinhaonella</taxon>
    </lineage>
</organism>
<dbReference type="SUPFAM" id="SSF50475">
    <property type="entry name" value="FMN-binding split barrel"/>
    <property type="match status" value="1"/>
</dbReference>
<comment type="similarity">
    <text evidence="1">Belongs to the F420H(2)-dependent quinone reductase family.</text>
</comment>
<dbReference type="Pfam" id="PF04075">
    <property type="entry name" value="F420H2_quin_red"/>
    <property type="match status" value="1"/>
</dbReference>
<name>A0A3A4AYR8_9ACTN</name>
<dbReference type="Proteomes" id="UP000265768">
    <property type="component" value="Unassembled WGS sequence"/>
</dbReference>
<dbReference type="InterPro" id="IPR012349">
    <property type="entry name" value="Split_barrel_FMN-bd"/>
</dbReference>
<dbReference type="PANTHER" id="PTHR39428">
    <property type="entry name" value="F420H(2)-DEPENDENT QUINONE REDUCTASE RV1261C"/>
    <property type="match status" value="1"/>
</dbReference>
<comment type="catalytic activity">
    <reaction evidence="2">
        <text>oxidized coenzyme F420-(gamma-L-Glu)(n) + a quinol + H(+) = reduced coenzyme F420-(gamma-L-Glu)(n) + a quinone</text>
        <dbReference type="Rhea" id="RHEA:39663"/>
        <dbReference type="Rhea" id="RHEA-COMP:12939"/>
        <dbReference type="Rhea" id="RHEA-COMP:14378"/>
        <dbReference type="ChEBI" id="CHEBI:15378"/>
        <dbReference type="ChEBI" id="CHEBI:24646"/>
        <dbReference type="ChEBI" id="CHEBI:132124"/>
        <dbReference type="ChEBI" id="CHEBI:133980"/>
        <dbReference type="ChEBI" id="CHEBI:139511"/>
    </reaction>
</comment>
<evidence type="ECO:0000256" key="1">
    <source>
        <dbReference type="ARBA" id="ARBA00008710"/>
    </source>
</evidence>
<evidence type="ECO:0000313" key="4">
    <source>
        <dbReference type="Proteomes" id="UP000265768"/>
    </source>
</evidence>
<evidence type="ECO:0000313" key="3">
    <source>
        <dbReference type="EMBL" id="RJL30997.1"/>
    </source>
</evidence>
<sequence>MTTTQTLNPNPFNRAVIEEFRANAGHVSRFPGSKLLLLTTTGARTGLPRTTPLMYLPDGDRLVVFASNGGSPTAPAWFRNILANPEVTVEVGDDRYTARATVIDEREYDELWARQIAVEPDFAQFRPRTTRVIPLVALERA</sequence>
<dbReference type="GO" id="GO:0016491">
    <property type="term" value="F:oxidoreductase activity"/>
    <property type="evidence" value="ECO:0007669"/>
    <property type="project" value="InterPro"/>
</dbReference>
<dbReference type="NCBIfam" id="TIGR00026">
    <property type="entry name" value="hi_GC_TIGR00026"/>
    <property type="match status" value="1"/>
</dbReference>
<accession>A0A3A4AYR8</accession>
<evidence type="ECO:0000256" key="2">
    <source>
        <dbReference type="ARBA" id="ARBA00049106"/>
    </source>
</evidence>
<dbReference type="Gene3D" id="2.30.110.10">
    <property type="entry name" value="Electron Transport, Fmn-binding Protein, Chain A"/>
    <property type="match status" value="1"/>
</dbReference>
<dbReference type="AlphaFoldDB" id="A0A3A4AYR8"/>
<protein>
    <submittedName>
        <fullName evidence="3">Nitroreductase family deazaflavin-dependent oxidoreductase</fullName>
    </submittedName>
</protein>
<dbReference type="GO" id="GO:0070967">
    <property type="term" value="F:coenzyme F420 binding"/>
    <property type="evidence" value="ECO:0007669"/>
    <property type="project" value="TreeGrafter"/>
</dbReference>
<dbReference type="OrthoDB" id="8225825at2"/>
<dbReference type="PANTHER" id="PTHR39428:SF1">
    <property type="entry name" value="F420H(2)-DEPENDENT QUINONE REDUCTASE RV1261C"/>
    <property type="match status" value="1"/>
</dbReference>
<dbReference type="RefSeq" id="WP_119928418.1">
    <property type="nucleotide sequence ID" value="NZ_QZEY01000008.1"/>
</dbReference>
<keyword evidence="4" id="KW-1185">Reference proteome</keyword>
<dbReference type="InterPro" id="IPR004378">
    <property type="entry name" value="F420H2_quin_Rdtase"/>
</dbReference>
<dbReference type="EMBL" id="QZEY01000008">
    <property type="protein sequence ID" value="RJL30997.1"/>
    <property type="molecule type" value="Genomic_DNA"/>
</dbReference>
<proteinExistence type="inferred from homology"/>
<reference evidence="3 4" key="1">
    <citation type="submission" date="2018-09" db="EMBL/GenBank/DDBJ databases">
        <title>YIM 75507 draft genome.</title>
        <authorList>
            <person name="Tang S."/>
            <person name="Feng Y."/>
        </authorList>
    </citation>
    <scope>NUCLEOTIDE SEQUENCE [LARGE SCALE GENOMIC DNA]</scope>
    <source>
        <strain evidence="3 4">YIM 75507</strain>
    </source>
</reference>